<dbReference type="SUPFAM" id="SSF58022">
    <property type="entry name" value="XRCC4, C-terminal oligomerization domain"/>
    <property type="match status" value="1"/>
</dbReference>
<feature type="compositionally biased region" description="Basic and acidic residues" evidence="1">
    <location>
        <begin position="193"/>
        <end position="204"/>
    </location>
</feature>
<dbReference type="Pfam" id="PF21924">
    <property type="entry name" value="XRCC4_CC"/>
    <property type="match status" value="1"/>
</dbReference>
<evidence type="ECO:0000256" key="1">
    <source>
        <dbReference type="SAM" id="MobiDB-lite"/>
    </source>
</evidence>
<dbReference type="GO" id="GO:0006310">
    <property type="term" value="P:DNA recombination"/>
    <property type="evidence" value="ECO:0007669"/>
    <property type="project" value="InterPro"/>
</dbReference>
<protein>
    <submittedName>
        <fullName evidence="4">Uncharacterized protein LOC107262826 isoform X1</fullName>
    </submittedName>
</protein>
<dbReference type="InterPro" id="IPR010585">
    <property type="entry name" value="DNA_repair_prot_XRCC4"/>
</dbReference>
<name>A0AAJ7FCD8_CEPCN</name>
<dbReference type="GO" id="GO:0010165">
    <property type="term" value="P:response to X-ray"/>
    <property type="evidence" value="ECO:0007669"/>
    <property type="project" value="TreeGrafter"/>
</dbReference>
<feature type="domain" description="XRCC4 coiled-coil" evidence="2">
    <location>
        <begin position="122"/>
        <end position="192"/>
    </location>
</feature>
<evidence type="ECO:0000259" key="2">
    <source>
        <dbReference type="Pfam" id="PF21924"/>
    </source>
</evidence>
<gene>
    <name evidence="4" type="primary">LOC107262826</name>
</gene>
<dbReference type="GO" id="GO:0006303">
    <property type="term" value="P:double-strand break repair via nonhomologous end joining"/>
    <property type="evidence" value="ECO:0007669"/>
    <property type="project" value="TreeGrafter"/>
</dbReference>
<dbReference type="PANTHER" id="PTHR28559:SF1">
    <property type="entry name" value="DNA REPAIR PROTEIN XRCC4"/>
    <property type="match status" value="1"/>
</dbReference>
<dbReference type="GeneID" id="107262826"/>
<dbReference type="GO" id="GO:0032807">
    <property type="term" value="C:DNA ligase IV complex"/>
    <property type="evidence" value="ECO:0007669"/>
    <property type="project" value="TreeGrafter"/>
</dbReference>
<dbReference type="Gene3D" id="1.20.5.370">
    <property type="match status" value="1"/>
</dbReference>
<dbReference type="RefSeq" id="XP_015584886.1">
    <property type="nucleotide sequence ID" value="XM_015729400.2"/>
</dbReference>
<feature type="compositionally biased region" description="Acidic residues" evidence="1">
    <location>
        <begin position="278"/>
        <end position="289"/>
    </location>
</feature>
<dbReference type="InterPro" id="IPR014751">
    <property type="entry name" value="XRCC4-like_C"/>
</dbReference>
<dbReference type="GO" id="GO:0003677">
    <property type="term" value="F:DNA binding"/>
    <property type="evidence" value="ECO:0007669"/>
    <property type="project" value="InterPro"/>
</dbReference>
<dbReference type="PANTHER" id="PTHR28559">
    <property type="entry name" value="DNA REPAIR PROTEIN XRCC4"/>
    <property type="match status" value="1"/>
</dbReference>
<feature type="compositionally biased region" description="Polar residues" evidence="1">
    <location>
        <begin position="267"/>
        <end position="277"/>
    </location>
</feature>
<dbReference type="Proteomes" id="UP000694920">
    <property type="component" value="Unplaced"/>
</dbReference>
<proteinExistence type="predicted"/>
<sequence length="289" mass="33621">MKKMHINMFNQRRETFGWCMKQCVVGIADISTQLPSTLLELCLVGVRWKRLKVTTEQIDYFAANDKSCNTRDEYIQKTRNILSGRNSGVYQFSLQNAKFRWTEGMWDRGIVEVTPCNIEEFSKVLEKFLVQYRSMEESVNKLESENIHLKQMYMKLNDSLESISTRKEELERILLQKFLLLINSKKKRIRELEEAAKKRPREDNSIYDTSTDDGESSDVSENAINKNKSANNYIVDSTSTSKIRKLENLCTKTNENAKEKKSRSKEGTSVTNISNLDITEEESEEDLFT</sequence>
<feature type="region of interest" description="Disordered" evidence="1">
    <location>
        <begin position="193"/>
        <end position="224"/>
    </location>
</feature>
<evidence type="ECO:0000313" key="4">
    <source>
        <dbReference type="RefSeq" id="XP_015584886.1"/>
    </source>
</evidence>
<dbReference type="GO" id="GO:0005958">
    <property type="term" value="C:DNA-dependent protein kinase-DNA ligase 4 complex"/>
    <property type="evidence" value="ECO:0007669"/>
    <property type="project" value="TreeGrafter"/>
</dbReference>
<evidence type="ECO:0000313" key="3">
    <source>
        <dbReference type="Proteomes" id="UP000694920"/>
    </source>
</evidence>
<dbReference type="InterPro" id="IPR053962">
    <property type="entry name" value="XRCC4_CC"/>
</dbReference>
<keyword evidence="3" id="KW-1185">Reference proteome</keyword>
<dbReference type="AlphaFoldDB" id="A0AAJ7FCD8"/>
<dbReference type="KEGG" id="ccin:107262826"/>
<organism evidence="3 4">
    <name type="scientific">Cephus cinctus</name>
    <name type="common">Wheat stem sawfly</name>
    <dbReference type="NCBI Taxonomy" id="211228"/>
    <lineage>
        <taxon>Eukaryota</taxon>
        <taxon>Metazoa</taxon>
        <taxon>Ecdysozoa</taxon>
        <taxon>Arthropoda</taxon>
        <taxon>Hexapoda</taxon>
        <taxon>Insecta</taxon>
        <taxon>Pterygota</taxon>
        <taxon>Neoptera</taxon>
        <taxon>Endopterygota</taxon>
        <taxon>Hymenoptera</taxon>
        <taxon>Cephoidea</taxon>
        <taxon>Cephidae</taxon>
        <taxon>Cephus</taxon>
    </lineage>
</organism>
<feature type="region of interest" description="Disordered" evidence="1">
    <location>
        <begin position="245"/>
        <end position="289"/>
    </location>
</feature>
<reference evidence="4" key="1">
    <citation type="submission" date="2025-08" db="UniProtKB">
        <authorList>
            <consortium name="RefSeq"/>
        </authorList>
    </citation>
    <scope>IDENTIFICATION</scope>
</reference>
<accession>A0AAJ7FCD8</accession>